<name>A0ABR2JKJ2_9EUKA</name>
<dbReference type="Proteomes" id="UP001470230">
    <property type="component" value="Unassembled WGS sequence"/>
</dbReference>
<keyword evidence="1" id="KW-0175">Coiled coil</keyword>
<gene>
    <name evidence="2" type="ORF">M9Y10_005101</name>
</gene>
<comment type="caution">
    <text evidence="2">The sequence shown here is derived from an EMBL/GenBank/DDBJ whole genome shotgun (WGS) entry which is preliminary data.</text>
</comment>
<reference evidence="2 3" key="1">
    <citation type="submission" date="2024-04" db="EMBL/GenBank/DDBJ databases">
        <title>Tritrichomonas musculus Genome.</title>
        <authorList>
            <person name="Alves-Ferreira E."/>
            <person name="Grigg M."/>
            <person name="Lorenzi H."/>
            <person name="Galac M."/>
        </authorList>
    </citation>
    <scope>NUCLEOTIDE SEQUENCE [LARGE SCALE GENOMIC DNA]</scope>
    <source>
        <strain evidence="2 3">EAF2021</strain>
    </source>
</reference>
<proteinExistence type="predicted"/>
<evidence type="ECO:0000256" key="1">
    <source>
        <dbReference type="SAM" id="Coils"/>
    </source>
</evidence>
<keyword evidence="3" id="KW-1185">Reference proteome</keyword>
<organism evidence="2 3">
    <name type="scientific">Tritrichomonas musculus</name>
    <dbReference type="NCBI Taxonomy" id="1915356"/>
    <lineage>
        <taxon>Eukaryota</taxon>
        <taxon>Metamonada</taxon>
        <taxon>Parabasalia</taxon>
        <taxon>Tritrichomonadida</taxon>
        <taxon>Tritrichomonadidae</taxon>
        <taxon>Tritrichomonas</taxon>
    </lineage>
</organism>
<feature type="coiled-coil region" evidence="1">
    <location>
        <begin position="328"/>
        <end position="407"/>
    </location>
</feature>
<sequence>MMNYLHEFNFIDDNQILNSDSKNNYNNNNFGKYFHKNMLKSNRNINRNNHNCIKKKLLIKRSKDNLFLTNLSKTINELIGKEEKLRDSINLLHIKEDDFINREFRARQILSEQIDDLRAEEILVSELEQSNLSLPHSKDQINIDNSIDSLANSEKEKNLSLIITMEKDNKKRKEQLNLYKQRIESIKQSFGKFRSALVLKSNIPKPSSESENKNQINLILESNKRKSEFEGQFHERKEKLESIQKEISEMEDKVTKKRKQLELEFNKKISKIESLAKELLHVKSDIKYLKSQNQQIRIKLTSLHQEKGSLNRQVENTLRGIKLTTYKNSSIEKRLQLIEKKKRNIAEKEKELNIRRLKLNKFRSTVSDQVDQLNSFEEKVQNLESQVIELENQNSIVFNQMKIAQEEKSSIIQMHHSASSIK</sequence>
<feature type="coiled-coil region" evidence="1">
    <location>
        <begin position="233"/>
        <end position="278"/>
    </location>
</feature>
<evidence type="ECO:0008006" key="4">
    <source>
        <dbReference type="Google" id="ProtNLM"/>
    </source>
</evidence>
<accession>A0ABR2JKJ2</accession>
<protein>
    <recommendedName>
        <fullName evidence="4">DUF4201 domain-containing protein</fullName>
    </recommendedName>
</protein>
<evidence type="ECO:0000313" key="3">
    <source>
        <dbReference type="Proteomes" id="UP001470230"/>
    </source>
</evidence>
<dbReference type="EMBL" id="JAPFFF010000011">
    <property type="protein sequence ID" value="KAK8878334.1"/>
    <property type="molecule type" value="Genomic_DNA"/>
</dbReference>
<evidence type="ECO:0000313" key="2">
    <source>
        <dbReference type="EMBL" id="KAK8878334.1"/>
    </source>
</evidence>